<evidence type="ECO:0000256" key="9">
    <source>
        <dbReference type="SAM" id="Phobius"/>
    </source>
</evidence>
<evidence type="ECO:0000256" key="8">
    <source>
        <dbReference type="SAM" id="MobiDB-lite"/>
    </source>
</evidence>
<feature type="transmembrane region" description="Helical" evidence="9">
    <location>
        <begin position="496"/>
        <end position="518"/>
    </location>
</feature>
<reference evidence="10" key="2">
    <citation type="submission" date="2025-09" db="UniProtKB">
        <authorList>
            <consortium name="Ensembl"/>
        </authorList>
    </citation>
    <scope>IDENTIFICATION</scope>
</reference>
<dbReference type="GO" id="GO:0000030">
    <property type="term" value="F:mannosyltransferase activity"/>
    <property type="evidence" value="ECO:0007669"/>
    <property type="project" value="TreeGrafter"/>
</dbReference>
<dbReference type="PANTHER" id="PTHR31488">
    <property type="entry name" value="DPY-19-LIKE 1, LIKE (H. SAPIENS)"/>
    <property type="match status" value="1"/>
</dbReference>
<evidence type="ECO:0000256" key="2">
    <source>
        <dbReference type="ARBA" id="ARBA00008744"/>
    </source>
</evidence>
<keyword evidence="3" id="KW-0328">Glycosyltransferase</keyword>
<accession>A0A8C5PPV6</accession>
<feature type="compositionally biased region" description="Polar residues" evidence="8">
    <location>
        <begin position="32"/>
        <end position="45"/>
    </location>
</feature>
<feature type="transmembrane region" description="Helical" evidence="9">
    <location>
        <begin position="59"/>
        <end position="79"/>
    </location>
</feature>
<keyword evidence="5 9" id="KW-0812">Transmembrane</keyword>
<evidence type="ECO:0000256" key="3">
    <source>
        <dbReference type="ARBA" id="ARBA00022676"/>
    </source>
</evidence>
<keyword evidence="4" id="KW-0808">Transferase</keyword>
<evidence type="ECO:0000256" key="1">
    <source>
        <dbReference type="ARBA" id="ARBA00004141"/>
    </source>
</evidence>
<evidence type="ECO:0000256" key="5">
    <source>
        <dbReference type="ARBA" id="ARBA00022692"/>
    </source>
</evidence>
<evidence type="ECO:0000256" key="4">
    <source>
        <dbReference type="ARBA" id="ARBA00022679"/>
    </source>
</evidence>
<proteinExistence type="inferred from homology"/>
<keyword evidence="6 9" id="KW-1133">Transmembrane helix</keyword>
<evidence type="ECO:0000256" key="7">
    <source>
        <dbReference type="ARBA" id="ARBA00023136"/>
    </source>
</evidence>
<keyword evidence="11" id="KW-1185">Reference proteome</keyword>
<feature type="transmembrane region" description="Helical" evidence="9">
    <location>
        <begin position="254"/>
        <end position="270"/>
    </location>
</feature>
<reference evidence="10" key="1">
    <citation type="submission" date="2025-08" db="UniProtKB">
        <authorList>
            <consortium name="Ensembl"/>
        </authorList>
    </citation>
    <scope>IDENTIFICATION</scope>
</reference>
<comment type="similarity">
    <text evidence="2">Belongs to the dpy-19 family.</text>
</comment>
<dbReference type="Pfam" id="PF10034">
    <property type="entry name" value="Dpy19"/>
    <property type="match status" value="1"/>
</dbReference>
<evidence type="ECO:0000313" key="11">
    <source>
        <dbReference type="Proteomes" id="UP000694569"/>
    </source>
</evidence>
<organism evidence="10 11">
    <name type="scientific">Leptobrachium leishanense</name>
    <name type="common">Leishan spiny toad</name>
    <dbReference type="NCBI Taxonomy" id="445787"/>
    <lineage>
        <taxon>Eukaryota</taxon>
        <taxon>Metazoa</taxon>
        <taxon>Chordata</taxon>
        <taxon>Craniata</taxon>
        <taxon>Vertebrata</taxon>
        <taxon>Euteleostomi</taxon>
        <taxon>Amphibia</taxon>
        <taxon>Batrachia</taxon>
        <taxon>Anura</taxon>
        <taxon>Pelobatoidea</taxon>
        <taxon>Megophryidae</taxon>
        <taxon>Leptobrachium</taxon>
    </lineage>
</organism>
<evidence type="ECO:0000256" key="6">
    <source>
        <dbReference type="ARBA" id="ARBA00022989"/>
    </source>
</evidence>
<feature type="transmembrane region" description="Helical" evidence="9">
    <location>
        <begin position="168"/>
        <end position="188"/>
    </location>
</feature>
<feature type="transmembrane region" description="Helical" evidence="9">
    <location>
        <begin position="353"/>
        <end position="373"/>
    </location>
</feature>
<gene>
    <name evidence="10" type="primary">DPY19L4</name>
</gene>
<feature type="transmembrane region" description="Helical" evidence="9">
    <location>
        <begin position="427"/>
        <end position="444"/>
    </location>
</feature>
<feature type="transmembrane region" description="Helical" evidence="9">
    <location>
        <begin position="305"/>
        <end position="333"/>
    </location>
</feature>
<dbReference type="OrthoDB" id="6019623at2759"/>
<evidence type="ECO:0000313" key="10">
    <source>
        <dbReference type="Ensembl" id="ENSLLEP00000026114.1"/>
    </source>
</evidence>
<dbReference type="Ensembl" id="ENSLLET00000027114.1">
    <property type="protein sequence ID" value="ENSLLEP00000026114.1"/>
    <property type="gene ID" value="ENSLLEG00000016571.1"/>
</dbReference>
<dbReference type="GO" id="GO:0005637">
    <property type="term" value="C:nuclear inner membrane"/>
    <property type="evidence" value="ECO:0007669"/>
    <property type="project" value="TreeGrafter"/>
</dbReference>
<comment type="subcellular location">
    <subcellularLocation>
        <location evidence="1">Membrane</location>
        <topology evidence="1">Multi-pass membrane protein</topology>
    </subcellularLocation>
</comment>
<dbReference type="Proteomes" id="UP000694569">
    <property type="component" value="Unplaced"/>
</dbReference>
<keyword evidence="7 9" id="KW-0472">Membrane</keyword>
<feature type="region of interest" description="Disordered" evidence="8">
    <location>
        <begin position="1"/>
        <end position="46"/>
    </location>
</feature>
<name>A0A8C5PPV6_9ANUR</name>
<feature type="transmembrane region" description="Helical" evidence="9">
    <location>
        <begin position="473"/>
        <end position="490"/>
    </location>
</feature>
<feature type="transmembrane region" description="Helical" evidence="9">
    <location>
        <begin position="530"/>
        <end position="549"/>
    </location>
</feature>
<sequence length="730" mass="83680">MEVESEPSILDTQVGELRQRKKTNLDEKPDETAQTENSKSTTRSGKFSKCGMVQKTVEVLFGCVAATLCGMSYTIYLSAYHERKYWFSSRRNLEREVTFQGEGAVYYSFYKDMLRASSFERGVIELAYNNKTVPLKTINAVQQMNLYPEVLASVLYQISGSQGVVDPVYFYIGILFGLQGIYVSALFVTSWIMSRSWLAGTLTVGWFIINRTDTTLMEHSIPLRQNWALPYFACQVAALTGYLKNNIHFSVERLCYMLMCASTYTFIMMWEYSHYLLFIQALTLNLLDGFSFIQREKVHEINKMYVFAVFLGYLLQFENIALLTSPLLSLVAGSMAAKGIQISVKKDTFCAKVLQVMYFYVAFSLAILLHYLIRTVIPHKENKQLLKLLEVKFGLNTMKNFTVNWLLCQESFQPASLDYLLRLTQSSLLPFYFLVLLVCVFSVMQGTFRRLRGVPASPNPKLGDGRIGEKPEVLYHIVQTLLLGVLAMQFEGVKYLWTPYMCMFAAFGVCSAELWATVINWVRMKTLHPVILALLLSTAVPLVIGFSLWREFMPKIVDELSEMEEHYDSDTVELMNWITDQAPFAAVFAGSPQLMGAIKLCTGWMVTSLPLLSDEDLLKRNENLYQLYSMRSAEDLYKILTTHKASYVVIEDSICNDVVGMKGCRVKDLMDVANNHIVNFDGDMYASSKYGRFCHEIKLNYSPYVNYFTKVFWNRSYFVFKINTVISFQY</sequence>
<protein>
    <submittedName>
        <fullName evidence="10">Dpy-19 like 4</fullName>
    </submittedName>
</protein>
<dbReference type="InterPro" id="IPR018732">
    <property type="entry name" value="Dpy-19/Dpy-19-like"/>
</dbReference>
<dbReference type="PANTHER" id="PTHR31488:SF2">
    <property type="entry name" value="C-MANNOSYLTRANSFERASE DPY19L4-RELATED"/>
    <property type="match status" value="1"/>
</dbReference>
<dbReference type="AlphaFoldDB" id="A0A8C5PPV6"/>
<dbReference type="GeneTree" id="ENSGT00530000063023"/>